<feature type="transmembrane region" description="Helical" evidence="2">
    <location>
        <begin position="223"/>
        <end position="246"/>
    </location>
</feature>
<keyword evidence="2" id="KW-1133">Transmembrane helix</keyword>
<keyword evidence="4" id="KW-1185">Reference proteome</keyword>
<evidence type="ECO:0000313" key="4">
    <source>
        <dbReference type="Proteomes" id="UP000027265"/>
    </source>
</evidence>
<accession>A0A067PZY0</accession>
<protein>
    <submittedName>
        <fullName evidence="3">Uncharacterized protein</fullName>
    </submittedName>
</protein>
<keyword evidence="2" id="KW-0812">Transmembrane</keyword>
<proteinExistence type="predicted"/>
<keyword evidence="2" id="KW-0472">Membrane</keyword>
<dbReference type="InParanoid" id="A0A067PZY0"/>
<evidence type="ECO:0000313" key="3">
    <source>
        <dbReference type="EMBL" id="KDQ60378.1"/>
    </source>
</evidence>
<feature type="transmembrane region" description="Helical" evidence="2">
    <location>
        <begin position="57"/>
        <end position="79"/>
    </location>
</feature>
<feature type="transmembrane region" description="Helical" evidence="2">
    <location>
        <begin position="20"/>
        <end position="45"/>
    </location>
</feature>
<feature type="transmembrane region" description="Helical" evidence="2">
    <location>
        <begin position="106"/>
        <end position="128"/>
    </location>
</feature>
<organism evidence="3 4">
    <name type="scientific">Jaapia argillacea MUCL 33604</name>
    <dbReference type="NCBI Taxonomy" id="933084"/>
    <lineage>
        <taxon>Eukaryota</taxon>
        <taxon>Fungi</taxon>
        <taxon>Dikarya</taxon>
        <taxon>Basidiomycota</taxon>
        <taxon>Agaricomycotina</taxon>
        <taxon>Agaricomycetes</taxon>
        <taxon>Agaricomycetidae</taxon>
        <taxon>Jaapiales</taxon>
        <taxon>Jaapiaceae</taxon>
        <taxon>Jaapia</taxon>
    </lineage>
</organism>
<evidence type="ECO:0000256" key="2">
    <source>
        <dbReference type="SAM" id="Phobius"/>
    </source>
</evidence>
<sequence>MTVASSQIPEVSSAFVERSIIIGAGLSCVAYGVVLSIFIGCLPLFLRAFKAREVHRALLVCILCIFVLASVGVALQLGWDNIVLVGGMRYHDGSTGSFELLRTKNWVNVAICSTHVILNWLADGIVLYRYYTIYHDIHRLLHIFPILVVCASIGTGTAFLISLSTSNPTTTNTFTPLLQGLGLSFLLISATFNITFTGLVVYKLAKYRQVVRDVLGTGSKYTLIISILVESASLSSVAVVIGIVVVGVESPLVNVFLPVLRQVQAIYPLLVTLRVANARAQMRCNSPCLASTPNLTPQPSLHNRTPTAPSLPNRPPAPSRKRTSTPTPYVSIDIIHGPFLKDLSPTIVKEDWRDSWAVIDFASNQASPISPCEENALAPKFG</sequence>
<gene>
    <name evidence="3" type="ORF">JAAARDRAFT_56286</name>
</gene>
<dbReference type="HOGENOM" id="CLU_723749_0_0_1"/>
<evidence type="ECO:0000256" key="1">
    <source>
        <dbReference type="SAM" id="MobiDB-lite"/>
    </source>
</evidence>
<dbReference type="Proteomes" id="UP000027265">
    <property type="component" value="Unassembled WGS sequence"/>
</dbReference>
<reference evidence="4" key="1">
    <citation type="journal article" date="2014" name="Proc. Natl. Acad. Sci. U.S.A.">
        <title>Extensive sampling of basidiomycete genomes demonstrates inadequacy of the white-rot/brown-rot paradigm for wood decay fungi.</title>
        <authorList>
            <person name="Riley R."/>
            <person name="Salamov A.A."/>
            <person name="Brown D.W."/>
            <person name="Nagy L.G."/>
            <person name="Floudas D."/>
            <person name="Held B.W."/>
            <person name="Levasseur A."/>
            <person name="Lombard V."/>
            <person name="Morin E."/>
            <person name="Otillar R."/>
            <person name="Lindquist E.A."/>
            <person name="Sun H."/>
            <person name="LaButti K.M."/>
            <person name="Schmutz J."/>
            <person name="Jabbour D."/>
            <person name="Luo H."/>
            <person name="Baker S.E."/>
            <person name="Pisabarro A.G."/>
            <person name="Walton J.D."/>
            <person name="Blanchette R.A."/>
            <person name="Henrissat B."/>
            <person name="Martin F."/>
            <person name="Cullen D."/>
            <person name="Hibbett D.S."/>
            <person name="Grigoriev I.V."/>
        </authorList>
    </citation>
    <scope>NUCLEOTIDE SEQUENCE [LARGE SCALE GENOMIC DNA]</scope>
    <source>
        <strain evidence="4">MUCL 33604</strain>
    </source>
</reference>
<dbReference type="OrthoDB" id="2905268at2759"/>
<feature type="compositionally biased region" description="Polar residues" evidence="1">
    <location>
        <begin position="291"/>
        <end position="310"/>
    </location>
</feature>
<feature type="transmembrane region" description="Helical" evidence="2">
    <location>
        <begin position="181"/>
        <end position="202"/>
    </location>
</feature>
<feature type="region of interest" description="Disordered" evidence="1">
    <location>
        <begin position="291"/>
        <end position="327"/>
    </location>
</feature>
<dbReference type="AlphaFoldDB" id="A0A067PZY0"/>
<feature type="transmembrane region" description="Helical" evidence="2">
    <location>
        <begin position="140"/>
        <end position="161"/>
    </location>
</feature>
<name>A0A067PZY0_9AGAM</name>
<dbReference type="EMBL" id="KL197714">
    <property type="protein sequence ID" value="KDQ60378.1"/>
    <property type="molecule type" value="Genomic_DNA"/>
</dbReference>